<organism evidence="1 2">
    <name type="scientific">Krasilnikovia cinnamomea</name>
    <dbReference type="NCBI Taxonomy" id="349313"/>
    <lineage>
        <taxon>Bacteria</taxon>
        <taxon>Bacillati</taxon>
        <taxon>Actinomycetota</taxon>
        <taxon>Actinomycetes</taxon>
        <taxon>Micromonosporales</taxon>
        <taxon>Micromonosporaceae</taxon>
        <taxon>Krasilnikovia</taxon>
    </lineage>
</organism>
<gene>
    <name evidence="1" type="ORF">EV385_1205</name>
</gene>
<evidence type="ECO:0000313" key="1">
    <source>
        <dbReference type="EMBL" id="RZU49455.1"/>
    </source>
</evidence>
<protein>
    <recommendedName>
        <fullName evidence="3">Flavin reductase</fullName>
    </recommendedName>
</protein>
<reference evidence="1 2" key="1">
    <citation type="submission" date="2019-02" db="EMBL/GenBank/DDBJ databases">
        <title>Sequencing the genomes of 1000 actinobacteria strains.</title>
        <authorList>
            <person name="Klenk H.-P."/>
        </authorList>
    </citation>
    <scope>NUCLEOTIDE SEQUENCE [LARGE SCALE GENOMIC DNA]</scope>
    <source>
        <strain evidence="1 2">DSM 45162</strain>
    </source>
</reference>
<proteinExistence type="predicted"/>
<dbReference type="AlphaFoldDB" id="A0A4Q7ZH16"/>
<name>A0A4Q7ZH16_9ACTN</name>
<keyword evidence="2" id="KW-1185">Reference proteome</keyword>
<accession>A0A4Q7ZH16</accession>
<sequence>MRAGPARFRTGGSPMTAQCEHQPMRPSWDCAACGQPWPCDPAREYLAADTEGGTRLAMLMWTYLEAYCADHRDGPLDEAFARFIAWTRQKALPT</sequence>
<dbReference type="EMBL" id="SHKY01000001">
    <property type="protein sequence ID" value="RZU49455.1"/>
    <property type="molecule type" value="Genomic_DNA"/>
</dbReference>
<dbReference type="Proteomes" id="UP000292564">
    <property type="component" value="Unassembled WGS sequence"/>
</dbReference>
<comment type="caution">
    <text evidence="1">The sequence shown here is derived from an EMBL/GenBank/DDBJ whole genome shotgun (WGS) entry which is preliminary data.</text>
</comment>
<evidence type="ECO:0008006" key="3">
    <source>
        <dbReference type="Google" id="ProtNLM"/>
    </source>
</evidence>
<evidence type="ECO:0000313" key="2">
    <source>
        <dbReference type="Proteomes" id="UP000292564"/>
    </source>
</evidence>